<dbReference type="RefSeq" id="WP_236425668.1">
    <property type="nucleotide sequence ID" value="NZ_CAWQUS010000104.1"/>
</dbReference>
<evidence type="ECO:0008006" key="3">
    <source>
        <dbReference type="Google" id="ProtNLM"/>
    </source>
</evidence>
<evidence type="ECO:0000313" key="1">
    <source>
        <dbReference type="EMBL" id="MCF5631747.1"/>
    </source>
</evidence>
<proteinExistence type="predicted"/>
<sequence length="323" mass="36484">MARKTLVFGNGLGMALDQQHFSLERALEDVWNHPRHILDDQKTLVGRCVDNSGEAPQGEAQLDTLHVVVAACNMLNKIGDEDVHWLSAEGQEFPTAVAKYIHRVASNLHLYDGALPNTFLDPLFDFIRETKSNIATLNYDRLLYGALIDAGFMNGGYRGYLVDGMIDGGFGAETLERRYGNNFGYYLHLHGSPLFYDDRRGAARKMTRDMLTMNSAEISNHIVLTHVIHKRSVIGASEVLSTYWDYLHDCCHEAEEIIVFGYSGGDVHLNDVLAAYARTAAIRVVEWSGAGTRLQRETFWEQILRTEHFDLVREANVLDFTDW</sequence>
<protein>
    <recommendedName>
        <fullName evidence="3">SIR2-like domain-containing protein</fullName>
    </recommendedName>
</protein>
<dbReference type="Proteomes" id="UP000814010">
    <property type="component" value="Unassembled WGS sequence"/>
</dbReference>
<accession>A0A9Q4FJG6</accession>
<dbReference type="AlphaFoldDB" id="A0A9Q4FJG6"/>
<reference evidence="1" key="1">
    <citation type="submission" date="2019-11" db="EMBL/GenBank/DDBJ databases">
        <title>Epiphytic Pseudomonas syringae from cherry orchards.</title>
        <authorList>
            <person name="Hulin M.T."/>
        </authorList>
    </citation>
    <scope>NUCLEOTIDE SEQUENCE</scope>
    <source>
        <strain evidence="1">PA-2-5E</strain>
    </source>
</reference>
<evidence type="ECO:0000313" key="2">
    <source>
        <dbReference type="Proteomes" id="UP000814010"/>
    </source>
</evidence>
<organism evidence="1 2">
    <name type="scientific">Pseudomonas syringae</name>
    <dbReference type="NCBI Taxonomy" id="317"/>
    <lineage>
        <taxon>Bacteria</taxon>
        <taxon>Pseudomonadati</taxon>
        <taxon>Pseudomonadota</taxon>
        <taxon>Gammaproteobacteria</taxon>
        <taxon>Pseudomonadales</taxon>
        <taxon>Pseudomonadaceae</taxon>
        <taxon>Pseudomonas</taxon>
    </lineage>
</organism>
<comment type="caution">
    <text evidence="1">The sequence shown here is derived from an EMBL/GenBank/DDBJ whole genome shotgun (WGS) entry which is preliminary data.</text>
</comment>
<gene>
    <name evidence="1" type="ORF">GIV53_21110</name>
</gene>
<dbReference type="EMBL" id="WKAE01000305">
    <property type="protein sequence ID" value="MCF5631747.1"/>
    <property type="molecule type" value="Genomic_DNA"/>
</dbReference>
<name>A0A9Q4FJG6_PSESX</name>